<proteinExistence type="predicted"/>
<gene>
    <name evidence="1" type="ORF">B9J98_04140</name>
</gene>
<reference evidence="1 2" key="1">
    <citation type="submission" date="2017-04" db="EMBL/GenBank/DDBJ databases">
        <title>Draft Aigarchaeota genome from a New Zealand hot spring.</title>
        <authorList>
            <person name="Reysenbach A.-L."/>
            <person name="Donaho J.A."/>
            <person name="Gerhart J."/>
            <person name="Kelley J.F."/>
            <person name="Kouba K."/>
            <person name="Podar M."/>
            <person name="Stott M."/>
        </authorList>
    </citation>
    <scope>NUCLEOTIDE SEQUENCE [LARGE SCALE GENOMIC DNA]</scope>
    <source>
        <strain evidence="1">NZ13_MG1</strain>
    </source>
</reference>
<dbReference type="AlphaFoldDB" id="A0A2R7Y558"/>
<dbReference type="Proteomes" id="UP000244066">
    <property type="component" value="Unassembled WGS sequence"/>
</dbReference>
<evidence type="ECO:0000313" key="1">
    <source>
        <dbReference type="EMBL" id="PUA32650.1"/>
    </source>
</evidence>
<name>A0A2R7Y558_9ARCH</name>
<sequence>MSTIEIDVNLPVDSSFTNMIVYEGLAYLLNNINAEIINNTIRVDLNDVRHVYRNLEEERLKKIRRLQIVGNDLKVVQRFIQQLGITQHNGRITNYGDILILIRENSDNILSDVESIPLRLSISRRDKCIFVGDINNRRNGVSFQLFKTERYTGITSTEYDYSTKQLTTYFSRDTMLIALLGVYSSFITRVSENRSTYYFFLFLGPEEIIDILSGNKDARILFLIKDHIRNVFEELIAKQFSEELLITEIVISARIQEFLHKHNISGMSMLLVKLAQEGQTYKIYEYIPLTVYRRTELEPYKILDEILSSDSIVLERLRKRDNVEYNNLILAIVGLYRYVVLGDKQGMLTMIRELHNAYTKVKADEKLKKYANQYERMLKDLSHVARLL</sequence>
<comment type="caution">
    <text evidence="1">The sequence shown here is derived from an EMBL/GenBank/DDBJ whole genome shotgun (WGS) entry which is preliminary data.</text>
</comment>
<accession>A0A2R7Y558</accession>
<dbReference type="EMBL" id="NDWU01000008">
    <property type="protein sequence ID" value="PUA32650.1"/>
    <property type="molecule type" value="Genomic_DNA"/>
</dbReference>
<evidence type="ECO:0000313" key="2">
    <source>
        <dbReference type="Proteomes" id="UP000244066"/>
    </source>
</evidence>
<organism evidence="1 2">
    <name type="scientific">Candidatus Terraquivivens tikiterensis</name>
    <dbReference type="NCBI Taxonomy" id="1980982"/>
    <lineage>
        <taxon>Archaea</taxon>
        <taxon>Nitrososphaerota</taxon>
        <taxon>Candidatus Wolframiiraptoraceae</taxon>
        <taxon>Candidatus Terraquivivens</taxon>
    </lineage>
</organism>
<protein>
    <submittedName>
        <fullName evidence="1">Uncharacterized protein</fullName>
    </submittedName>
</protein>